<sequence>MKPLLCSSQFLVSMSFTLEYISFVNRSLENKNSLQER</sequence>
<proteinExistence type="predicted"/>
<name>A0A0E9PU57_ANGAN</name>
<dbReference type="EMBL" id="GBXM01100947">
    <property type="protein sequence ID" value="JAH07630.1"/>
    <property type="molecule type" value="Transcribed_RNA"/>
</dbReference>
<reference evidence="1" key="1">
    <citation type="submission" date="2014-11" db="EMBL/GenBank/DDBJ databases">
        <authorList>
            <person name="Amaro Gonzalez C."/>
        </authorList>
    </citation>
    <scope>NUCLEOTIDE SEQUENCE</scope>
</reference>
<reference evidence="1" key="2">
    <citation type="journal article" date="2015" name="Fish Shellfish Immunol.">
        <title>Early steps in the European eel (Anguilla anguilla)-Vibrio vulnificus interaction in the gills: Role of the RtxA13 toxin.</title>
        <authorList>
            <person name="Callol A."/>
            <person name="Pajuelo D."/>
            <person name="Ebbesson L."/>
            <person name="Teles M."/>
            <person name="MacKenzie S."/>
            <person name="Amaro C."/>
        </authorList>
    </citation>
    <scope>NUCLEOTIDE SEQUENCE</scope>
</reference>
<organism evidence="1">
    <name type="scientific">Anguilla anguilla</name>
    <name type="common">European freshwater eel</name>
    <name type="synonym">Muraena anguilla</name>
    <dbReference type="NCBI Taxonomy" id="7936"/>
    <lineage>
        <taxon>Eukaryota</taxon>
        <taxon>Metazoa</taxon>
        <taxon>Chordata</taxon>
        <taxon>Craniata</taxon>
        <taxon>Vertebrata</taxon>
        <taxon>Euteleostomi</taxon>
        <taxon>Actinopterygii</taxon>
        <taxon>Neopterygii</taxon>
        <taxon>Teleostei</taxon>
        <taxon>Anguilliformes</taxon>
        <taxon>Anguillidae</taxon>
        <taxon>Anguilla</taxon>
    </lineage>
</organism>
<dbReference type="AlphaFoldDB" id="A0A0E9PU57"/>
<protein>
    <submittedName>
        <fullName evidence="1">Uncharacterized protein</fullName>
    </submittedName>
</protein>
<accession>A0A0E9PU57</accession>
<evidence type="ECO:0000313" key="1">
    <source>
        <dbReference type="EMBL" id="JAH07630.1"/>
    </source>
</evidence>